<dbReference type="InterPro" id="IPR036390">
    <property type="entry name" value="WH_DNA-bd_sf"/>
</dbReference>
<sequence>MDRLDCDRMFVAVAEAGSFSGAARRLGVSSGQASKLVAKLESELGVQLLKRTTRALSLTEVGRAYHERIKALLEGFDSLDASVRSASGAPTGRLRVTAPLSFGRLRLLPLLLDFARAYPDIRLDVDLSDAVRNLVDDGYDIAIRIGSPTDSSLMARKLCDARVMLVASPDYLRRRGAPRRPEDVSDHSCIVDANFRDQSNWRFRTPGTRRPVTAPVEAAMRFSNGEACVAAAEAGFGLALAPNFIARDGLLGGRLERLLKEWEDEDFGVYAIYPPARHLALKVRALVDFLVAALDEEDG</sequence>
<dbReference type="FunFam" id="1.10.10.10:FF:000001">
    <property type="entry name" value="LysR family transcriptional regulator"/>
    <property type="match status" value="1"/>
</dbReference>
<reference evidence="6 7" key="1">
    <citation type="submission" date="2017-08" db="EMBL/GenBank/DDBJ databases">
        <title>Infants hospitalized years apart are colonized by the same room-sourced microbial strains.</title>
        <authorList>
            <person name="Brooks B."/>
            <person name="Olm M.R."/>
            <person name="Firek B.A."/>
            <person name="Baker R."/>
            <person name="Thomas B.C."/>
            <person name="Morowitz M.J."/>
            <person name="Banfield J.F."/>
        </authorList>
    </citation>
    <scope>NUCLEOTIDE SEQUENCE [LARGE SCALE GENOMIC DNA]</scope>
    <source>
        <strain evidence="6">S2_005_003_R2_43</strain>
    </source>
</reference>
<comment type="caution">
    <text evidence="6">The sequence shown here is derived from an EMBL/GenBank/DDBJ whole genome shotgun (WGS) entry which is preliminary data.</text>
</comment>
<evidence type="ECO:0000256" key="4">
    <source>
        <dbReference type="ARBA" id="ARBA00023163"/>
    </source>
</evidence>
<accession>A0A2W5KCF8</accession>
<dbReference type="GO" id="GO:0006351">
    <property type="term" value="P:DNA-templated transcription"/>
    <property type="evidence" value="ECO:0007669"/>
    <property type="project" value="TreeGrafter"/>
</dbReference>
<dbReference type="InterPro" id="IPR058163">
    <property type="entry name" value="LysR-type_TF_proteobact-type"/>
</dbReference>
<dbReference type="PANTHER" id="PTHR30537:SF5">
    <property type="entry name" value="HTH-TYPE TRANSCRIPTIONAL ACTIVATOR TTDR-RELATED"/>
    <property type="match status" value="1"/>
</dbReference>
<dbReference type="Gene3D" id="3.40.190.290">
    <property type="match status" value="1"/>
</dbReference>
<dbReference type="InterPro" id="IPR005119">
    <property type="entry name" value="LysR_subst-bd"/>
</dbReference>
<gene>
    <name evidence="6" type="ORF">DI565_14325</name>
</gene>
<dbReference type="GO" id="GO:0043565">
    <property type="term" value="F:sequence-specific DNA binding"/>
    <property type="evidence" value="ECO:0007669"/>
    <property type="project" value="TreeGrafter"/>
</dbReference>
<evidence type="ECO:0000256" key="1">
    <source>
        <dbReference type="ARBA" id="ARBA00009437"/>
    </source>
</evidence>
<keyword evidence="4" id="KW-0804">Transcription</keyword>
<evidence type="ECO:0000313" key="6">
    <source>
        <dbReference type="EMBL" id="PZQ13709.1"/>
    </source>
</evidence>
<dbReference type="Pfam" id="PF00126">
    <property type="entry name" value="HTH_1"/>
    <property type="match status" value="1"/>
</dbReference>
<dbReference type="PROSITE" id="PS50931">
    <property type="entry name" value="HTH_LYSR"/>
    <property type="match status" value="1"/>
</dbReference>
<dbReference type="Pfam" id="PF03466">
    <property type="entry name" value="LysR_substrate"/>
    <property type="match status" value="1"/>
</dbReference>
<dbReference type="PANTHER" id="PTHR30537">
    <property type="entry name" value="HTH-TYPE TRANSCRIPTIONAL REGULATOR"/>
    <property type="match status" value="1"/>
</dbReference>
<dbReference type="Proteomes" id="UP000249577">
    <property type="component" value="Unassembled WGS sequence"/>
</dbReference>
<comment type="similarity">
    <text evidence="1">Belongs to the LysR transcriptional regulatory family.</text>
</comment>
<dbReference type="Gene3D" id="1.10.10.10">
    <property type="entry name" value="Winged helix-like DNA-binding domain superfamily/Winged helix DNA-binding domain"/>
    <property type="match status" value="1"/>
</dbReference>
<dbReference type="EMBL" id="QFPN01000007">
    <property type="protein sequence ID" value="PZQ13709.1"/>
    <property type="molecule type" value="Genomic_DNA"/>
</dbReference>
<proteinExistence type="inferred from homology"/>
<evidence type="ECO:0000313" key="7">
    <source>
        <dbReference type="Proteomes" id="UP000249577"/>
    </source>
</evidence>
<keyword evidence="3" id="KW-0238">DNA-binding</keyword>
<organism evidence="6 7">
    <name type="scientific">Ancylobacter novellus</name>
    <name type="common">Thiobacillus novellus</name>
    <dbReference type="NCBI Taxonomy" id="921"/>
    <lineage>
        <taxon>Bacteria</taxon>
        <taxon>Pseudomonadati</taxon>
        <taxon>Pseudomonadota</taxon>
        <taxon>Alphaproteobacteria</taxon>
        <taxon>Hyphomicrobiales</taxon>
        <taxon>Xanthobacteraceae</taxon>
        <taxon>Ancylobacter</taxon>
    </lineage>
</organism>
<feature type="domain" description="HTH lysR-type" evidence="5">
    <location>
        <begin position="1"/>
        <end position="59"/>
    </location>
</feature>
<dbReference type="AlphaFoldDB" id="A0A2W5KCF8"/>
<name>A0A2W5KCF8_ANCNO</name>
<dbReference type="CDD" id="cd08422">
    <property type="entry name" value="PBP2_CrgA_like"/>
    <property type="match status" value="1"/>
</dbReference>
<keyword evidence="2" id="KW-0805">Transcription regulation</keyword>
<evidence type="ECO:0000256" key="2">
    <source>
        <dbReference type="ARBA" id="ARBA00023015"/>
    </source>
</evidence>
<dbReference type="GO" id="GO:0003700">
    <property type="term" value="F:DNA-binding transcription factor activity"/>
    <property type="evidence" value="ECO:0007669"/>
    <property type="project" value="InterPro"/>
</dbReference>
<dbReference type="SUPFAM" id="SSF46785">
    <property type="entry name" value="Winged helix' DNA-binding domain"/>
    <property type="match status" value="1"/>
</dbReference>
<dbReference type="InterPro" id="IPR036388">
    <property type="entry name" value="WH-like_DNA-bd_sf"/>
</dbReference>
<protein>
    <submittedName>
        <fullName evidence="6">Transcriptional regulator</fullName>
    </submittedName>
</protein>
<evidence type="ECO:0000256" key="3">
    <source>
        <dbReference type="ARBA" id="ARBA00023125"/>
    </source>
</evidence>
<evidence type="ECO:0000259" key="5">
    <source>
        <dbReference type="PROSITE" id="PS50931"/>
    </source>
</evidence>
<dbReference type="InterPro" id="IPR000847">
    <property type="entry name" value="LysR_HTH_N"/>
</dbReference>
<dbReference type="SUPFAM" id="SSF53850">
    <property type="entry name" value="Periplasmic binding protein-like II"/>
    <property type="match status" value="1"/>
</dbReference>